<dbReference type="RefSeq" id="WP_155302566.1">
    <property type="nucleotide sequence ID" value="NZ_AP021875.1"/>
</dbReference>
<dbReference type="InterPro" id="IPR025856">
    <property type="entry name" value="HeH/LEM_domain"/>
</dbReference>
<keyword evidence="3" id="KW-1185">Reference proteome</keyword>
<accession>A0A5K7YYK9</accession>
<name>A0A5K7YYK9_9BACT</name>
<dbReference type="KEGG" id="dwd:DSCW_08770"/>
<dbReference type="InterPro" id="IPR036361">
    <property type="entry name" value="SAP_dom_sf"/>
</dbReference>
<dbReference type="Gene3D" id="1.10.720.30">
    <property type="entry name" value="SAP domain"/>
    <property type="match status" value="1"/>
</dbReference>
<evidence type="ECO:0000313" key="3">
    <source>
        <dbReference type="Proteomes" id="UP000427769"/>
    </source>
</evidence>
<evidence type="ECO:0000259" key="1">
    <source>
        <dbReference type="Pfam" id="PF12949"/>
    </source>
</evidence>
<dbReference type="AlphaFoldDB" id="A0A5K7YYK9"/>
<proteinExistence type="predicted"/>
<sequence>MDVIVKGKRSIDFKGKSYLQGQTIRNMPEKEALRLIGKGHVERAVDDDGVIAEIKPPEKMTVPELKKLLEKLEVDYPSGAVKDDLVDLVEKHTSEPPAE</sequence>
<feature type="domain" description="HeH/LEM" evidence="1">
    <location>
        <begin position="57"/>
        <end position="91"/>
    </location>
</feature>
<dbReference type="Proteomes" id="UP000427769">
    <property type="component" value="Chromosome"/>
</dbReference>
<dbReference type="Pfam" id="PF12949">
    <property type="entry name" value="HeH"/>
    <property type="match status" value="1"/>
</dbReference>
<organism evidence="2 3">
    <name type="scientific">Desulfosarcina widdelii</name>
    <dbReference type="NCBI Taxonomy" id="947919"/>
    <lineage>
        <taxon>Bacteria</taxon>
        <taxon>Pseudomonadati</taxon>
        <taxon>Thermodesulfobacteriota</taxon>
        <taxon>Desulfobacteria</taxon>
        <taxon>Desulfobacterales</taxon>
        <taxon>Desulfosarcinaceae</taxon>
        <taxon>Desulfosarcina</taxon>
    </lineage>
</organism>
<gene>
    <name evidence="2" type="ORF">DSCW_08770</name>
</gene>
<protein>
    <recommendedName>
        <fullName evidence="1">HeH/LEM domain-containing protein</fullName>
    </recommendedName>
</protein>
<evidence type="ECO:0000313" key="2">
    <source>
        <dbReference type="EMBL" id="BBO73460.1"/>
    </source>
</evidence>
<dbReference type="EMBL" id="AP021875">
    <property type="protein sequence ID" value="BBO73460.1"/>
    <property type="molecule type" value="Genomic_DNA"/>
</dbReference>
<reference evidence="2 3" key="1">
    <citation type="submission" date="2019-11" db="EMBL/GenBank/DDBJ databases">
        <title>Comparative genomics of hydrocarbon-degrading Desulfosarcina strains.</title>
        <authorList>
            <person name="Watanabe M."/>
            <person name="Kojima H."/>
            <person name="Fukui M."/>
        </authorList>
    </citation>
    <scope>NUCLEOTIDE SEQUENCE [LARGE SCALE GENOMIC DNA]</scope>
    <source>
        <strain evidence="2 3">PP31</strain>
    </source>
</reference>